<feature type="region of interest" description="Disordered" evidence="1">
    <location>
        <begin position="1"/>
        <end position="29"/>
    </location>
</feature>
<feature type="compositionally biased region" description="Polar residues" evidence="1">
    <location>
        <begin position="12"/>
        <end position="28"/>
    </location>
</feature>
<comment type="caution">
    <text evidence="2">The sequence shown here is derived from an EMBL/GenBank/DDBJ whole genome shotgun (WGS) entry which is preliminary data.</text>
</comment>
<protein>
    <submittedName>
        <fullName evidence="2">Uncharacterized protein</fullName>
    </submittedName>
</protein>
<sequence>MKAAVGGRGSERQLSPHNFPTSRGSLTGESLAGLTMDHFLMPSLSAAQPITKPENVLVGSTVIYRASSCPSLSK</sequence>
<dbReference type="AlphaFoldDB" id="A0A5B7KLI3"/>
<evidence type="ECO:0000313" key="2">
    <source>
        <dbReference type="EMBL" id="MPD06129.1"/>
    </source>
</evidence>
<gene>
    <name evidence="2" type="ORF">E2C01_101919</name>
</gene>
<evidence type="ECO:0000313" key="3">
    <source>
        <dbReference type="Proteomes" id="UP000324222"/>
    </source>
</evidence>
<keyword evidence="3" id="KW-1185">Reference proteome</keyword>
<name>A0A5B7KLI3_PORTR</name>
<evidence type="ECO:0000256" key="1">
    <source>
        <dbReference type="SAM" id="MobiDB-lite"/>
    </source>
</evidence>
<organism evidence="2 3">
    <name type="scientific">Portunus trituberculatus</name>
    <name type="common">Swimming crab</name>
    <name type="synonym">Neptunus trituberculatus</name>
    <dbReference type="NCBI Taxonomy" id="210409"/>
    <lineage>
        <taxon>Eukaryota</taxon>
        <taxon>Metazoa</taxon>
        <taxon>Ecdysozoa</taxon>
        <taxon>Arthropoda</taxon>
        <taxon>Crustacea</taxon>
        <taxon>Multicrustacea</taxon>
        <taxon>Malacostraca</taxon>
        <taxon>Eumalacostraca</taxon>
        <taxon>Eucarida</taxon>
        <taxon>Decapoda</taxon>
        <taxon>Pleocyemata</taxon>
        <taxon>Brachyura</taxon>
        <taxon>Eubrachyura</taxon>
        <taxon>Portunoidea</taxon>
        <taxon>Portunidae</taxon>
        <taxon>Portuninae</taxon>
        <taxon>Portunus</taxon>
    </lineage>
</organism>
<dbReference type="Proteomes" id="UP000324222">
    <property type="component" value="Unassembled WGS sequence"/>
</dbReference>
<accession>A0A5B7KLI3</accession>
<proteinExistence type="predicted"/>
<dbReference type="EMBL" id="VSRR010149572">
    <property type="protein sequence ID" value="MPD06129.1"/>
    <property type="molecule type" value="Genomic_DNA"/>
</dbReference>
<reference evidence="2 3" key="1">
    <citation type="submission" date="2019-05" db="EMBL/GenBank/DDBJ databases">
        <title>Another draft genome of Portunus trituberculatus and its Hox gene families provides insights of decapod evolution.</title>
        <authorList>
            <person name="Jeong J.-H."/>
            <person name="Song I."/>
            <person name="Kim S."/>
            <person name="Choi T."/>
            <person name="Kim D."/>
            <person name="Ryu S."/>
            <person name="Kim W."/>
        </authorList>
    </citation>
    <scope>NUCLEOTIDE SEQUENCE [LARGE SCALE GENOMIC DNA]</scope>
    <source>
        <tissue evidence="2">Muscle</tissue>
    </source>
</reference>